<evidence type="ECO:0000313" key="2">
    <source>
        <dbReference type="EMBL" id="RBP89964.1"/>
    </source>
</evidence>
<organism evidence="2 3">
    <name type="scientific">Cytobacillus firmus</name>
    <name type="common">Bacillus firmus</name>
    <dbReference type="NCBI Taxonomy" id="1399"/>
    <lineage>
        <taxon>Bacteria</taxon>
        <taxon>Bacillati</taxon>
        <taxon>Bacillota</taxon>
        <taxon>Bacilli</taxon>
        <taxon>Bacillales</taxon>
        <taxon>Bacillaceae</taxon>
        <taxon>Cytobacillus</taxon>
    </lineage>
</organism>
<sequence>MSNILKRKILTSILSSVLFALIFSVLTGFDMNAFLNLYYLNFLFVVTYGVITSIFSDWLSKKIFNASTNREIASFLFHCLFGSVLKELSLVSAVSFFIIDRVLTKAEIRWWSVNTALSVIVLIFIIAINIDFQ</sequence>
<dbReference type="RefSeq" id="WP_181782370.1">
    <property type="nucleotide sequence ID" value="NZ_QNSF01000010.1"/>
</dbReference>
<dbReference type="EMBL" id="QNSF01000010">
    <property type="protein sequence ID" value="RBP89964.1"/>
    <property type="molecule type" value="Genomic_DNA"/>
</dbReference>
<keyword evidence="1" id="KW-1133">Transmembrane helix</keyword>
<comment type="caution">
    <text evidence="2">The sequence shown here is derived from an EMBL/GenBank/DDBJ whole genome shotgun (WGS) entry which is preliminary data.</text>
</comment>
<accession>A0A366JPN1</accession>
<reference evidence="2 3" key="1">
    <citation type="submission" date="2018-06" db="EMBL/GenBank/DDBJ databases">
        <title>Freshwater and sediment microbial communities from various areas in North America, analyzing microbe dynamics in response to fracking.</title>
        <authorList>
            <person name="Lamendella R."/>
        </authorList>
    </citation>
    <scope>NUCLEOTIDE SEQUENCE [LARGE SCALE GENOMIC DNA]</scope>
    <source>
        <strain evidence="2 3">14_TX</strain>
    </source>
</reference>
<gene>
    <name evidence="2" type="ORF">DFO70_11070</name>
</gene>
<name>A0A366JPN1_CYTFI</name>
<keyword evidence="3" id="KW-1185">Reference proteome</keyword>
<feature type="transmembrane region" description="Helical" evidence="1">
    <location>
        <begin position="35"/>
        <end position="55"/>
    </location>
</feature>
<proteinExistence type="predicted"/>
<feature type="transmembrane region" description="Helical" evidence="1">
    <location>
        <begin position="75"/>
        <end position="99"/>
    </location>
</feature>
<protein>
    <submittedName>
        <fullName evidence="2">Uncharacterized protein</fullName>
    </submittedName>
</protein>
<dbReference type="AlphaFoldDB" id="A0A366JPN1"/>
<feature type="transmembrane region" description="Helical" evidence="1">
    <location>
        <begin position="111"/>
        <end position="130"/>
    </location>
</feature>
<feature type="transmembrane region" description="Helical" evidence="1">
    <location>
        <begin position="9"/>
        <end position="29"/>
    </location>
</feature>
<dbReference type="Proteomes" id="UP000252731">
    <property type="component" value="Unassembled WGS sequence"/>
</dbReference>
<keyword evidence="1" id="KW-0812">Transmembrane</keyword>
<keyword evidence="1" id="KW-0472">Membrane</keyword>
<evidence type="ECO:0000256" key="1">
    <source>
        <dbReference type="SAM" id="Phobius"/>
    </source>
</evidence>
<evidence type="ECO:0000313" key="3">
    <source>
        <dbReference type="Proteomes" id="UP000252731"/>
    </source>
</evidence>